<name>A0A2T8JE82_9POAL</name>
<dbReference type="EMBL" id="CM008049">
    <property type="protein sequence ID" value="PVH48240.1"/>
    <property type="molecule type" value="Genomic_DNA"/>
</dbReference>
<feature type="compositionally biased region" description="Basic residues" evidence="1">
    <location>
        <begin position="63"/>
        <end position="75"/>
    </location>
</feature>
<gene>
    <name evidence="2" type="ORF">PAHAL_4G288100</name>
</gene>
<organism evidence="2">
    <name type="scientific">Panicum hallii</name>
    <dbReference type="NCBI Taxonomy" id="206008"/>
    <lineage>
        <taxon>Eukaryota</taxon>
        <taxon>Viridiplantae</taxon>
        <taxon>Streptophyta</taxon>
        <taxon>Embryophyta</taxon>
        <taxon>Tracheophyta</taxon>
        <taxon>Spermatophyta</taxon>
        <taxon>Magnoliopsida</taxon>
        <taxon>Liliopsida</taxon>
        <taxon>Poales</taxon>
        <taxon>Poaceae</taxon>
        <taxon>PACMAD clade</taxon>
        <taxon>Panicoideae</taxon>
        <taxon>Panicodae</taxon>
        <taxon>Paniceae</taxon>
        <taxon>Panicinae</taxon>
        <taxon>Panicum</taxon>
        <taxon>Panicum sect. Panicum</taxon>
    </lineage>
</organism>
<feature type="compositionally biased region" description="Low complexity" evidence="1">
    <location>
        <begin position="1"/>
        <end position="11"/>
    </location>
</feature>
<sequence>MGGARRQGVGPVRRRGTAGARHWEQAPASAGKGGVTKVRSRTPRRAVGPASRGERGLGNTGGVRRRRRRRRGGAR</sequence>
<dbReference type="AlphaFoldDB" id="A0A2T8JE82"/>
<feature type="region of interest" description="Disordered" evidence="1">
    <location>
        <begin position="1"/>
        <end position="75"/>
    </location>
</feature>
<evidence type="ECO:0000313" key="2">
    <source>
        <dbReference type="EMBL" id="PVH48240.1"/>
    </source>
</evidence>
<accession>A0A2T8JE82</accession>
<reference evidence="2" key="1">
    <citation type="submission" date="2018-04" db="EMBL/GenBank/DDBJ databases">
        <title>WGS assembly of Panicum hallii.</title>
        <authorList>
            <person name="Lovell J."/>
            <person name="Jenkins J."/>
            <person name="Lowry D."/>
            <person name="Mamidi S."/>
            <person name="Sreedasyam A."/>
            <person name="Weng X."/>
            <person name="Barry K."/>
            <person name="Bonette J."/>
            <person name="Campitelli B."/>
            <person name="Daum C."/>
            <person name="Gordon S."/>
            <person name="Gould B."/>
            <person name="Lipzen A."/>
            <person name="Macqueen A."/>
            <person name="Palacio-Mejia J."/>
            <person name="Plott C."/>
            <person name="Shakirov E."/>
            <person name="Shu S."/>
            <person name="Yoshinaga Y."/>
            <person name="Zane M."/>
            <person name="Rokhsar D."/>
            <person name="Grimwood J."/>
            <person name="Schmutz J."/>
            <person name="Juenger T."/>
        </authorList>
    </citation>
    <scope>NUCLEOTIDE SEQUENCE [LARGE SCALE GENOMIC DNA]</scope>
    <source>
        <strain evidence="2">FIL2</strain>
    </source>
</reference>
<dbReference type="Proteomes" id="UP000243499">
    <property type="component" value="Chromosome 4"/>
</dbReference>
<evidence type="ECO:0000256" key="1">
    <source>
        <dbReference type="SAM" id="MobiDB-lite"/>
    </source>
</evidence>
<dbReference type="Gramene" id="PVH48240">
    <property type="protein sequence ID" value="PVH48240"/>
    <property type="gene ID" value="PAHAL_4G288100"/>
</dbReference>
<proteinExistence type="predicted"/>
<protein>
    <submittedName>
        <fullName evidence="2">Uncharacterized protein</fullName>
    </submittedName>
</protein>